<reference evidence="1" key="1">
    <citation type="submission" date="2020-04" db="EMBL/GenBank/DDBJ databases">
        <authorList>
            <person name="Alioto T."/>
            <person name="Alioto T."/>
            <person name="Gomez Garrido J."/>
        </authorList>
    </citation>
    <scope>NUCLEOTIDE SEQUENCE</scope>
    <source>
        <strain evidence="1">A484AB</strain>
    </source>
</reference>
<keyword evidence="2" id="KW-1185">Reference proteome</keyword>
<protein>
    <submittedName>
        <fullName evidence="1">Uncharacterized protein</fullName>
    </submittedName>
</protein>
<sequence length="110" mass="13242">MIRDEKRFDNKPFINYFSTLPFNMIYSTGDPDHKSCLDRHSPLQKMKLTRPPVPWLNSEDMRQLQTERNKLRYLAHKTLDVIGQAFRDIWNRIKTIVKTMFAKLFTTFFT</sequence>
<dbReference type="AlphaFoldDB" id="A0A7D9D5E0"/>
<evidence type="ECO:0000313" key="1">
    <source>
        <dbReference type="EMBL" id="CAB3976774.1"/>
    </source>
</evidence>
<name>A0A7D9D5E0_PARCT</name>
<comment type="caution">
    <text evidence="1">The sequence shown here is derived from an EMBL/GenBank/DDBJ whole genome shotgun (WGS) entry which is preliminary data.</text>
</comment>
<evidence type="ECO:0000313" key="2">
    <source>
        <dbReference type="Proteomes" id="UP001152795"/>
    </source>
</evidence>
<dbReference type="EMBL" id="CACRXK020000012">
    <property type="protein sequence ID" value="CAB3976774.1"/>
    <property type="molecule type" value="Genomic_DNA"/>
</dbReference>
<gene>
    <name evidence="1" type="ORF">PACLA_8A029698</name>
</gene>
<dbReference type="OrthoDB" id="5953030at2759"/>
<proteinExistence type="predicted"/>
<organism evidence="1 2">
    <name type="scientific">Paramuricea clavata</name>
    <name type="common">Red gorgonian</name>
    <name type="synonym">Violescent sea-whip</name>
    <dbReference type="NCBI Taxonomy" id="317549"/>
    <lineage>
        <taxon>Eukaryota</taxon>
        <taxon>Metazoa</taxon>
        <taxon>Cnidaria</taxon>
        <taxon>Anthozoa</taxon>
        <taxon>Octocorallia</taxon>
        <taxon>Malacalcyonacea</taxon>
        <taxon>Plexauridae</taxon>
        <taxon>Paramuricea</taxon>
    </lineage>
</organism>
<accession>A0A7D9D5E0</accession>
<dbReference type="Proteomes" id="UP001152795">
    <property type="component" value="Unassembled WGS sequence"/>
</dbReference>